<dbReference type="RefSeq" id="WP_406787813.1">
    <property type="nucleotide sequence ID" value="NZ_JBJIAA010000009.1"/>
</dbReference>
<gene>
    <name evidence="1" type="ORF">ACJDT4_12040</name>
</gene>
<accession>A0ABW8TFJ1</accession>
<evidence type="ECO:0000313" key="2">
    <source>
        <dbReference type="Proteomes" id="UP001623592"/>
    </source>
</evidence>
<protein>
    <submittedName>
        <fullName evidence="1">Uncharacterized protein</fullName>
    </submittedName>
</protein>
<organism evidence="1 2">
    <name type="scientific">Clostridium neuense</name>
    <dbReference type="NCBI Taxonomy" id="1728934"/>
    <lineage>
        <taxon>Bacteria</taxon>
        <taxon>Bacillati</taxon>
        <taxon>Bacillota</taxon>
        <taxon>Clostridia</taxon>
        <taxon>Eubacteriales</taxon>
        <taxon>Clostridiaceae</taxon>
        <taxon>Clostridium</taxon>
    </lineage>
</organism>
<comment type="caution">
    <text evidence="1">The sequence shown here is derived from an EMBL/GenBank/DDBJ whole genome shotgun (WGS) entry which is preliminary data.</text>
</comment>
<reference evidence="1 2" key="1">
    <citation type="submission" date="2024-11" db="EMBL/GenBank/DDBJ databases">
        <authorList>
            <person name="Heng Y.C."/>
            <person name="Lim A.C.H."/>
            <person name="Lee J.K.Y."/>
            <person name="Kittelmann S."/>
        </authorList>
    </citation>
    <scope>NUCLEOTIDE SEQUENCE [LARGE SCALE GENOMIC DNA]</scope>
    <source>
        <strain evidence="1 2">WILCCON 0114</strain>
    </source>
</reference>
<proteinExistence type="predicted"/>
<dbReference type="EMBL" id="JBJIAA010000009">
    <property type="protein sequence ID" value="MFL0251157.1"/>
    <property type="molecule type" value="Genomic_DNA"/>
</dbReference>
<dbReference type="Proteomes" id="UP001623592">
    <property type="component" value="Unassembled WGS sequence"/>
</dbReference>
<sequence length="361" mass="42860">MNSDIKYNIKKAQETIGVENRYKQYFINNKDSIKGMMTINRDVDTIDEAIELINKVDFRKIFGLDVLLEERFICEFFYMEHKIYMAFNSEFEADEAVKIEAERYYGREVRVSSFNRFNMFVREILIKTEKRDAWIRYNDRKNKYVYVIDSKIKNNYVIFDVFDLYQIFMQCDIKRAVQELSNLLGVRIKKINENKKKYEKCKQFIMNSATKNSFSAVYELIGEHIPKLVAVLDEGIDKIYYHLESKENMVFSCSMQYLAGSMNKSKSTISPIINTFVLLHLLEKQDINNETYSKWNRNDITYFYIPQYNDDLFEIANKLAEIMLYRGMRITASSFSYKTCIEKFGVEVASSIFKDKVIKAK</sequence>
<evidence type="ECO:0000313" key="1">
    <source>
        <dbReference type="EMBL" id="MFL0251157.1"/>
    </source>
</evidence>
<keyword evidence="2" id="KW-1185">Reference proteome</keyword>
<name>A0ABW8TFJ1_9CLOT</name>